<proteinExistence type="predicted"/>
<organism evidence="2 3">
    <name type="scientific">Chitinophaga horti</name>
    <dbReference type="NCBI Taxonomy" id="2920382"/>
    <lineage>
        <taxon>Bacteria</taxon>
        <taxon>Pseudomonadati</taxon>
        <taxon>Bacteroidota</taxon>
        <taxon>Chitinophagia</taxon>
        <taxon>Chitinophagales</taxon>
        <taxon>Chitinophagaceae</taxon>
        <taxon>Chitinophaga</taxon>
    </lineage>
</organism>
<dbReference type="RefSeq" id="WP_264281119.1">
    <property type="nucleotide sequence ID" value="NZ_CP107006.1"/>
</dbReference>
<keyword evidence="3" id="KW-1185">Reference proteome</keyword>
<evidence type="ECO:0000256" key="1">
    <source>
        <dbReference type="SAM" id="SignalP"/>
    </source>
</evidence>
<feature type="signal peptide" evidence="1">
    <location>
        <begin position="1"/>
        <end position="24"/>
    </location>
</feature>
<keyword evidence="1" id="KW-0732">Signal</keyword>
<dbReference type="PROSITE" id="PS51257">
    <property type="entry name" value="PROKAR_LIPOPROTEIN"/>
    <property type="match status" value="1"/>
</dbReference>
<evidence type="ECO:0000313" key="3">
    <source>
        <dbReference type="Proteomes" id="UP001162741"/>
    </source>
</evidence>
<feature type="chain" id="PRO_5046800951" description="DUF4397 domain-containing protein" evidence="1">
    <location>
        <begin position="25"/>
        <end position="178"/>
    </location>
</feature>
<reference evidence="2" key="1">
    <citation type="submission" date="2022-10" db="EMBL/GenBank/DDBJ databases">
        <title>Chitinophaga sp. nov., isolated from soil.</title>
        <authorList>
            <person name="Jeon C.O."/>
        </authorList>
    </citation>
    <scope>NUCLEOTIDE SEQUENCE</scope>
    <source>
        <strain evidence="2">R8</strain>
    </source>
</reference>
<name>A0ABY6J0L0_9BACT</name>
<accession>A0ABY6J0L0</accession>
<dbReference type="EMBL" id="CP107006">
    <property type="protein sequence ID" value="UYQ92956.1"/>
    <property type="molecule type" value="Genomic_DNA"/>
</dbReference>
<protein>
    <recommendedName>
        <fullName evidence="4">DUF4397 domain-containing protein</fullName>
    </recommendedName>
</protein>
<dbReference type="Proteomes" id="UP001162741">
    <property type="component" value="Chromosome"/>
</dbReference>
<sequence>MNTLLRPLPAILAGIFTCFIYSCAADDSMGSNCTETELGLTIANQPRQLKLVSSTMIRITNVEGSYKLLSLEGVTDSIKVIANIKSGRYITYGDLQNDSIPVGKYTYSSRGTDTTGRILVGLGRSDAYHFAITDSAMIEITSVDPVNRTVTGKYYVETRSPQLTASGYFRKLCFQSLK</sequence>
<evidence type="ECO:0008006" key="4">
    <source>
        <dbReference type="Google" id="ProtNLM"/>
    </source>
</evidence>
<evidence type="ECO:0000313" key="2">
    <source>
        <dbReference type="EMBL" id="UYQ92956.1"/>
    </source>
</evidence>
<gene>
    <name evidence="2" type="ORF">MKQ68_23015</name>
</gene>